<evidence type="ECO:0000313" key="3">
    <source>
        <dbReference type="Proteomes" id="UP001432099"/>
    </source>
</evidence>
<gene>
    <name evidence="2" type="ORF">T23_13450</name>
</gene>
<dbReference type="Proteomes" id="UP001432099">
    <property type="component" value="Chromosome"/>
</dbReference>
<name>A0ABN6ZHE4_9FIRM</name>
<sequence>MKKRLVILCSMVIILLVGIVVYFQLPQWLVRGGLYYLKETEYTAILDSNKLDLDEDQRVIAQEVLNTLEYTVDQTHFVENEAWVEAEFEVIDIPQLIIDERNDILKNTLSDWRRVIDDLVNDRVQGTMTRQLAMILTQTKDKDRPTKRLSVEIPFVRSYLGWKLDIDDQWVKKVLTDYLN</sequence>
<keyword evidence="1" id="KW-0812">Transmembrane</keyword>
<reference evidence="2" key="1">
    <citation type="journal article" date="2024" name="Int. J. Syst. Evol. Microbiol.">
        <title>Turicibacter faecis sp. nov., isolated from faeces of heart failure mouse model.</title>
        <authorList>
            <person name="Imamura Y."/>
            <person name="Motooka D."/>
            <person name="Nakajima Y."/>
            <person name="Ito S."/>
            <person name="Kitakaze M."/>
            <person name="Iida T."/>
            <person name="Nakamura S."/>
        </authorList>
    </citation>
    <scope>NUCLEOTIDE SEQUENCE</scope>
    <source>
        <strain evidence="2">TC023</strain>
    </source>
</reference>
<proteinExistence type="predicted"/>
<protein>
    <submittedName>
        <fullName evidence="2">Uncharacterized protein</fullName>
    </submittedName>
</protein>
<keyword evidence="3" id="KW-1185">Reference proteome</keyword>
<accession>A0ABN6ZHE4</accession>
<organism evidence="2 3">
    <name type="scientific">Turicibacter faecis</name>
    <dbReference type="NCBI Taxonomy" id="2963365"/>
    <lineage>
        <taxon>Bacteria</taxon>
        <taxon>Bacillati</taxon>
        <taxon>Bacillota</taxon>
        <taxon>Erysipelotrichia</taxon>
        <taxon>Erysipelotrichales</taxon>
        <taxon>Turicibacteraceae</taxon>
        <taxon>Turicibacter</taxon>
    </lineage>
</organism>
<dbReference type="EMBL" id="AP028127">
    <property type="protein sequence ID" value="BEH91243.1"/>
    <property type="molecule type" value="Genomic_DNA"/>
</dbReference>
<evidence type="ECO:0000256" key="1">
    <source>
        <dbReference type="SAM" id="Phobius"/>
    </source>
</evidence>
<dbReference type="RefSeq" id="WP_338617284.1">
    <property type="nucleotide sequence ID" value="NZ_AP028127.1"/>
</dbReference>
<evidence type="ECO:0000313" key="2">
    <source>
        <dbReference type="EMBL" id="BEH91243.1"/>
    </source>
</evidence>
<keyword evidence="1" id="KW-1133">Transmembrane helix</keyword>
<keyword evidence="1" id="KW-0472">Membrane</keyword>
<feature type="transmembrane region" description="Helical" evidence="1">
    <location>
        <begin position="5"/>
        <end position="25"/>
    </location>
</feature>